<feature type="domain" description="PglD N-terminal" evidence="1">
    <location>
        <begin position="5"/>
        <end position="79"/>
    </location>
</feature>
<accession>A0ABT2S1Q8</accession>
<evidence type="ECO:0000313" key="2">
    <source>
        <dbReference type="EMBL" id="MCU6698536.1"/>
    </source>
</evidence>
<proteinExistence type="predicted"/>
<dbReference type="Pfam" id="PF00132">
    <property type="entry name" value="Hexapep"/>
    <property type="match status" value="1"/>
</dbReference>
<organism evidence="2 3">
    <name type="scientific">Laedolimicola ammoniilytica</name>
    <dbReference type="NCBI Taxonomy" id="2981771"/>
    <lineage>
        <taxon>Bacteria</taxon>
        <taxon>Bacillati</taxon>
        <taxon>Bacillota</taxon>
        <taxon>Clostridia</taxon>
        <taxon>Lachnospirales</taxon>
        <taxon>Lachnospiraceae</taxon>
        <taxon>Laedolimicola</taxon>
    </lineage>
</organism>
<dbReference type="SUPFAM" id="SSF51161">
    <property type="entry name" value="Trimeric LpxA-like enzymes"/>
    <property type="match status" value="1"/>
</dbReference>
<comment type="caution">
    <text evidence="2">The sequence shown here is derived from an EMBL/GenBank/DDBJ whole genome shotgun (WGS) entry which is preliminary data.</text>
</comment>
<dbReference type="PANTHER" id="PTHR43300:SF7">
    <property type="entry name" value="UDP-N-ACETYLBACILLOSAMINE N-ACETYLTRANSFERASE"/>
    <property type="match status" value="1"/>
</dbReference>
<dbReference type="InterPro" id="IPR011004">
    <property type="entry name" value="Trimer_LpxA-like_sf"/>
</dbReference>
<protein>
    <submittedName>
        <fullName evidence="2">PglB</fullName>
    </submittedName>
</protein>
<dbReference type="Gene3D" id="2.160.10.10">
    <property type="entry name" value="Hexapeptide repeat proteins"/>
    <property type="match status" value="1"/>
</dbReference>
<dbReference type="PANTHER" id="PTHR43300">
    <property type="entry name" value="ACETYLTRANSFERASE"/>
    <property type="match status" value="1"/>
</dbReference>
<sequence>MSKSILLLGAGGHAFVITDILHTLQDITGEALYGKIDFLDDASELAVGKLAELEQIGRNYEEVFCCIGNNQFRKELLEKAERLEMKVPVLIHPTAYISPSAVVKAGTVVEPGAIINSNSVIEEGCIISPGAIVDHNVTIGKYCHINAGAICKAGAVIPAGTKLDAGEIAKGY</sequence>
<reference evidence="2 3" key="1">
    <citation type="journal article" date="2021" name="ISME Commun">
        <title>Automated analysis of genomic sequences facilitates high-throughput and comprehensive description of bacteria.</title>
        <authorList>
            <person name="Hitch T.C.A."/>
        </authorList>
    </citation>
    <scope>NUCLEOTIDE SEQUENCE [LARGE SCALE GENOMIC DNA]</scope>
    <source>
        <strain evidence="2 3">Sanger_04</strain>
    </source>
</reference>
<gene>
    <name evidence="2" type="ORF">OCV63_16875</name>
</gene>
<dbReference type="EMBL" id="JAOQKC010000038">
    <property type="protein sequence ID" value="MCU6698536.1"/>
    <property type="molecule type" value="Genomic_DNA"/>
</dbReference>
<dbReference type="InterPro" id="IPR001451">
    <property type="entry name" value="Hexapep"/>
</dbReference>
<name>A0ABT2S1Q8_9FIRM</name>
<dbReference type="RefSeq" id="WP_158365373.1">
    <property type="nucleotide sequence ID" value="NZ_JAOQKC010000038.1"/>
</dbReference>
<evidence type="ECO:0000259" key="1">
    <source>
        <dbReference type="Pfam" id="PF17836"/>
    </source>
</evidence>
<dbReference type="InterPro" id="IPR041561">
    <property type="entry name" value="PglD_N"/>
</dbReference>
<dbReference type="Pfam" id="PF17836">
    <property type="entry name" value="PglD_N"/>
    <property type="match status" value="1"/>
</dbReference>
<keyword evidence="3" id="KW-1185">Reference proteome</keyword>
<dbReference type="Proteomes" id="UP001652461">
    <property type="component" value="Unassembled WGS sequence"/>
</dbReference>
<evidence type="ECO:0000313" key="3">
    <source>
        <dbReference type="Proteomes" id="UP001652461"/>
    </source>
</evidence>
<dbReference type="InterPro" id="IPR050179">
    <property type="entry name" value="Trans_hexapeptide_repeat"/>
</dbReference>
<dbReference type="Gene3D" id="3.40.50.20">
    <property type="match status" value="1"/>
</dbReference>